<keyword evidence="2" id="KW-1185">Reference proteome</keyword>
<evidence type="ECO:0000313" key="1">
    <source>
        <dbReference type="EMBL" id="AWL03408.1"/>
    </source>
</evidence>
<dbReference type="EMBL" id="CP029343">
    <property type="protein sequence ID" value="AWL03408.1"/>
    <property type="molecule type" value="Genomic_DNA"/>
</dbReference>
<evidence type="ECO:0000313" key="2">
    <source>
        <dbReference type="Proteomes" id="UP000245820"/>
    </source>
</evidence>
<accession>A0A2S2DDJ6</accession>
<dbReference type="KEGG" id="mtim:DIR46_02360"/>
<dbReference type="Proteomes" id="UP000245820">
    <property type="component" value="Chromosome"/>
</dbReference>
<dbReference type="OrthoDB" id="8395907at2"/>
<gene>
    <name evidence="1" type="ORF">DIR46_02360</name>
</gene>
<sequence length="154" mass="16764">MTQLLVVGTAILAVGPFTMTPDEIRAPDVIFPVHTVEGWQMVSTELPPDFSPLAYEWVKGGLAAKEPPAAPIEVPARVPMLNAQLVLIEMGWWEPLQAYISAMPAKEQLLARTYMAQALTMARDHELVLAIPTALGKTEAEVDQLFIMAGALDV</sequence>
<dbReference type="AlphaFoldDB" id="A0A2S2DDJ6"/>
<protein>
    <submittedName>
        <fullName evidence="1">Uncharacterized protein</fullName>
    </submittedName>
</protein>
<organism evidence="1 2">
    <name type="scientific">Massilia oculi</name>
    <dbReference type="NCBI Taxonomy" id="945844"/>
    <lineage>
        <taxon>Bacteria</taxon>
        <taxon>Pseudomonadati</taxon>
        <taxon>Pseudomonadota</taxon>
        <taxon>Betaproteobacteria</taxon>
        <taxon>Burkholderiales</taxon>
        <taxon>Oxalobacteraceae</taxon>
        <taxon>Telluria group</taxon>
        <taxon>Massilia</taxon>
    </lineage>
</organism>
<dbReference type="RefSeq" id="WP_109343811.1">
    <property type="nucleotide sequence ID" value="NZ_CP029343.1"/>
</dbReference>
<reference evidence="1 2" key="1">
    <citation type="submission" date="2018-05" db="EMBL/GenBank/DDBJ databases">
        <title>Complete genome sequence of Massilia oculi sp. nov. CCUG 43427T (=DSM 26321T), the type strain of M. oculi, and comparison with genome sequences of other Massilia strains.</title>
        <authorList>
            <person name="Zhu B."/>
        </authorList>
    </citation>
    <scope>NUCLEOTIDE SEQUENCE [LARGE SCALE GENOMIC DNA]</scope>
    <source>
        <strain evidence="1 2">CCUG 43427</strain>
    </source>
</reference>
<name>A0A2S2DDJ6_9BURK</name>
<proteinExistence type="predicted"/>